<evidence type="ECO:0000313" key="2">
    <source>
        <dbReference type="Proteomes" id="UP001445335"/>
    </source>
</evidence>
<proteinExistence type="predicted"/>
<evidence type="ECO:0000313" key="1">
    <source>
        <dbReference type="EMBL" id="KAK9822494.1"/>
    </source>
</evidence>
<organism evidence="1 2">
    <name type="scientific">Elliptochloris bilobata</name>
    <dbReference type="NCBI Taxonomy" id="381761"/>
    <lineage>
        <taxon>Eukaryota</taxon>
        <taxon>Viridiplantae</taxon>
        <taxon>Chlorophyta</taxon>
        <taxon>core chlorophytes</taxon>
        <taxon>Trebouxiophyceae</taxon>
        <taxon>Trebouxiophyceae incertae sedis</taxon>
        <taxon>Elliptochloris clade</taxon>
        <taxon>Elliptochloris</taxon>
    </lineage>
</organism>
<sequence>MKIERQIRTYVCNANSIERDEHTSEVEGDGAVTMEENFSVEQTSAISTDQPSGTSLVIPDDVFSQILALLCADVLPAKQ</sequence>
<name>A0AAW1QM05_9CHLO</name>
<dbReference type="EMBL" id="JALJOU010000086">
    <property type="protein sequence ID" value="KAK9822494.1"/>
    <property type="molecule type" value="Genomic_DNA"/>
</dbReference>
<reference evidence="1 2" key="1">
    <citation type="journal article" date="2024" name="Nat. Commun.">
        <title>Phylogenomics reveals the evolutionary origins of lichenization in chlorophyte algae.</title>
        <authorList>
            <person name="Puginier C."/>
            <person name="Libourel C."/>
            <person name="Otte J."/>
            <person name="Skaloud P."/>
            <person name="Haon M."/>
            <person name="Grisel S."/>
            <person name="Petersen M."/>
            <person name="Berrin J.G."/>
            <person name="Delaux P.M."/>
            <person name="Dal Grande F."/>
            <person name="Keller J."/>
        </authorList>
    </citation>
    <scope>NUCLEOTIDE SEQUENCE [LARGE SCALE GENOMIC DNA]</scope>
    <source>
        <strain evidence="1 2">SAG 245.80</strain>
    </source>
</reference>
<dbReference type="AlphaFoldDB" id="A0AAW1QM05"/>
<gene>
    <name evidence="1" type="ORF">WJX81_003496</name>
</gene>
<dbReference type="Proteomes" id="UP001445335">
    <property type="component" value="Unassembled WGS sequence"/>
</dbReference>
<accession>A0AAW1QM05</accession>
<keyword evidence="2" id="KW-1185">Reference proteome</keyword>
<comment type="caution">
    <text evidence="1">The sequence shown here is derived from an EMBL/GenBank/DDBJ whole genome shotgun (WGS) entry which is preliminary data.</text>
</comment>
<protein>
    <submittedName>
        <fullName evidence="1">Uncharacterized protein</fullName>
    </submittedName>
</protein>